<dbReference type="HOGENOM" id="CLU_019350_0_0_0"/>
<dbReference type="Proteomes" id="UP000007382">
    <property type="component" value="Chromosome"/>
</dbReference>
<protein>
    <submittedName>
        <fullName evidence="1">Putative membrane protein-like protein</fullName>
    </submittedName>
</protein>
<dbReference type="PANTHER" id="PTHR35882">
    <property type="entry name" value="PELA"/>
    <property type="match status" value="1"/>
</dbReference>
<keyword evidence="2" id="KW-1185">Reference proteome</keyword>
<dbReference type="eggNOG" id="COG3868">
    <property type="taxonomic scope" value="Bacteria"/>
</dbReference>
<dbReference type="KEGG" id="lfc:LFE_0782"/>
<dbReference type="STRING" id="1162668.LFE_0782"/>
<reference evidence="2" key="2">
    <citation type="submission" date="2012-03" db="EMBL/GenBank/DDBJ databases">
        <title>The complete genome sequence of the pioneer microbe on fresh volcanic deposit, Leptospirillum ferrooxidans strain C2-3.</title>
        <authorList>
            <person name="Fujimura R."/>
            <person name="Sato Y."/>
            <person name="Nishizawa T."/>
            <person name="Nanba K."/>
            <person name="Oshima K."/>
            <person name="Hattori M."/>
            <person name="Kamijo T."/>
            <person name="Ohta H."/>
        </authorList>
    </citation>
    <scope>NUCLEOTIDE SEQUENCE [LARGE SCALE GENOMIC DNA]</scope>
    <source>
        <strain evidence="2">C2-3</strain>
    </source>
</reference>
<evidence type="ECO:0000313" key="2">
    <source>
        <dbReference type="Proteomes" id="UP000007382"/>
    </source>
</evidence>
<organism evidence="1 2">
    <name type="scientific">Leptospirillum ferrooxidans (strain C2-3)</name>
    <dbReference type="NCBI Taxonomy" id="1162668"/>
    <lineage>
        <taxon>Bacteria</taxon>
        <taxon>Pseudomonadati</taxon>
        <taxon>Nitrospirota</taxon>
        <taxon>Nitrospiria</taxon>
        <taxon>Nitrospirales</taxon>
        <taxon>Nitrospiraceae</taxon>
        <taxon>Leptospirillum</taxon>
    </lineage>
</organism>
<proteinExistence type="predicted"/>
<reference evidence="1 2" key="1">
    <citation type="journal article" date="2012" name="J. Bacteriol.">
        <title>Complete Genome Sequence of Leptospirillum ferrooxidans Strain C2-3, Isolated from a Fresh Volcanic Ash Deposit on the Island of Miyake, Japan.</title>
        <authorList>
            <person name="Fujimura R."/>
            <person name="Sato Y."/>
            <person name="Nishizawa T."/>
            <person name="Oshima K."/>
            <person name="Kim S.-W."/>
            <person name="Hattori M."/>
            <person name="Kamijo T."/>
            <person name="Ohta H."/>
        </authorList>
    </citation>
    <scope>NUCLEOTIDE SEQUENCE [LARGE SCALE GENOMIC DNA]</scope>
    <source>
        <strain evidence="1 2">C2-3</strain>
    </source>
</reference>
<gene>
    <name evidence="1" type="ordered locus">LFE_0782</name>
</gene>
<dbReference type="AlphaFoldDB" id="I0IMJ8"/>
<dbReference type="PATRIC" id="fig|1162668.3.peg.916"/>
<name>I0IMJ8_LEPFC</name>
<sequence>MGLKIAGDWDTNSFGLDYVAKDSKMEGFEYPLPKFPSEFRPLVNISSKNQVFLSVKSTLPRNQGLQSVYAISGSWGGMVFDPFMIRWPILDNTHTLWFVDPFRFLETVLAVRKTPRMDLTTLNGMRIFYSQVDGDAFDTLSLYERRRMSAEVLYQKVFQKFDLPFSVSVITSQIDPHYQGSMNRVFWARKIFALPNVEAASHTFSHPFYWEPTEKQKDEGPVHIEIPHYKLNFRMEINGSIDWINQNLLPPGKKVMLLQWSGDTRPGRAALAQLATTSVLNINGSDTRFDNNAPSYTFVFPYFRRVDGYTQYYNSDVNDYILTNDWKGPYFGYLNVIKTFERTDRPRRVDPIDVYFHFYAGERESSLNALKQVLSWVSTQNIAPMFASGFVKVEQGYISAHIQKEGAGEGNGWVIEDYGKDTTVRFDHADQLYPEISSGVIGFRHRMGCLYVYLAPDQRKATIKLLKKPPLGPWLSKSTGYVRLHGPISRKIFSFSYNGWVANDKVVWKGLYPSTPYRLSRQSRIGNRKNTVFLMSDKGGMLSVAHIENAVRYSLSVGRSGSD</sequence>
<dbReference type="EMBL" id="AP012342">
    <property type="protein sequence ID" value="BAM06497.1"/>
    <property type="molecule type" value="Genomic_DNA"/>
</dbReference>
<dbReference type="CDD" id="cd10922">
    <property type="entry name" value="CE4_PelA_like_C"/>
    <property type="match status" value="1"/>
</dbReference>
<dbReference type="PANTHER" id="PTHR35882:SF2">
    <property type="entry name" value="PELA"/>
    <property type="match status" value="1"/>
</dbReference>
<accession>I0IMJ8</accession>
<evidence type="ECO:0000313" key="1">
    <source>
        <dbReference type="EMBL" id="BAM06497.1"/>
    </source>
</evidence>